<feature type="domain" description="Integrase catalytic" evidence="2">
    <location>
        <begin position="244"/>
        <end position="406"/>
    </location>
</feature>
<accession>A0AAW3Z0E2</accession>
<dbReference type="InterPro" id="IPR012337">
    <property type="entry name" value="RNaseH-like_sf"/>
</dbReference>
<sequence length="416" mass="48069">MKSESKRTQSDYSLAFKLAVVDQVEKGEMTDKQAQNRYGIQGRSTVLVWLRKHGQLDWSLGCPPLHPQGATMTSSSSLTPEQRIKELEQQLVEMEKKAEFFEAVVDVLKRDYGVTVVKKSLRQVIQEKKIIGFNVAQCCRYLGITRQAYYQQCQRAAIKEKQEQDVLVQVRSIRLNQPRIGTRKLQYLLNQSRPIKIGRDSLFDLLRTHHLLVKPRRAYHKTTQSHHCFYCHPNLLKAGPNKITPTGPEQVWIADITYLSVKTGEAYLSLITDAWLRKIVGHHVHDNLRTDAVIQAHKHVLKSRKLIEQSLIHHSDRGLQYCSKRYQALHKHHEIICSMTDGYDCYQNALAERVNGILKTEFLLCKPADLKEAAKMVSESIEIYNRYRPHLALKYKTPDEIHHQALSKISVNVYQD</sequence>
<keyword evidence="1" id="KW-0175">Coiled coil</keyword>
<dbReference type="NCBIfam" id="NF033516">
    <property type="entry name" value="transpos_IS3"/>
    <property type="match status" value="1"/>
</dbReference>
<dbReference type="EMBL" id="JACXBF010000527">
    <property type="protein sequence ID" value="MBD2802569.1"/>
    <property type="molecule type" value="Genomic_DNA"/>
</dbReference>
<evidence type="ECO:0000259" key="2">
    <source>
        <dbReference type="PROSITE" id="PS50994"/>
    </source>
</evidence>
<dbReference type="GO" id="GO:0003676">
    <property type="term" value="F:nucleic acid binding"/>
    <property type="evidence" value="ECO:0007669"/>
    <property type="project" value="InterPro"/>
</dbReference>
<dbReference type="Gene3D" id="3.30.420.10">
    <property type="entry name" value="Ribonuclease H-like superfamily/Ribonuclease H"/>
    <property type="match status" value="1"/>
</dbReference>
<dbReference type="PROSITE" id="PS50994">
    <property type="entry name" value="INTEGRASE"/>
    <property type="match status" value="1"/>
</dbReference>
<dbReference type="RefSeq" id="WP_323869700.1">
    <property type="nucleotide sequence ID" value="NZ_JACXBF010000527.1"/>
</dbReference>
<comment type="caution">
    <text evidence="3">The sequence shown here is derived from an EMBL/GenBank/DDBJ whole genome shotgun (WGS) entry which is preliminary data.</text>
</comment>
<dbReference type="AlphaFoldDB" id="A0AAW3Z0E2"/>
<dbReference type="PANTHER" id="PTHR46889:SF5">
    <property type="entry name" value="INTEGRASE PROTEIN"/>
    <property type="match status" value="1"/>
</dbReference>
<gene>
    <name evidence="3" type="ORF">ID854_19540</name>
</gene>
<proteinExistence type="predicted"/>
<protein>
    <submittedName>
        <fullName evidence="3">IS3 family transposase</fullName>
    </submittedName>
</protein>
<dbReference type="GO" id="GO:0015074">
    <property type="term" value="P:DNA integration"/>
    <property type="evidence" value="ECO:0007669"/>
    <property type="project" value="InterPro"/>
</dbReference>
<dbReference type="InterPro" id="IPR001584">
    <property type="entry name" value="Integrase_cat-core"/>
</dbReference>
<name>A0AAW3Z0E2_9GAMM</name>
<dbReference type="Pfam" id="PF00665">
    <property type="entry name" value="rve"/>
    <property type="match status" value="1"/>
</dbReference>
<dbReference type="InterPro" id="IPR036397">
    <property type="entry name" value="RNaseH_sf"/>
</dbReference>
<dbReference type="InterPro" id="IPR050900">
    <property type="entry name" value="Transposase_IS3/IS150/IS904"/>
</dbReference>
<dbReference type="SUPFAM" id="SSF53098">
    <property type="entry name" value="Ribonuclease H-like"/>
    <property type="match status" value="1"/>
</dbReference>
<evidence type="ECO:0000313" key="3">
    <source>
        <dbReference type="EMBL" id="MBD2802569.1"/>
    </source>
</evidence>
<evidence type="ECO:0000256" key="1">
    <source>
        <dbReference type="SAM" id="Coils"/>
    </source>
</evidence>
<dbReference type="SUPFAM" id="SSF46689">
    <property type="entry name" value="Homeodomain-like"/>
    <property type="match status" value="1"/>
</dbReference>
<dbReference type="Proteomes" id="UP001193920">
    <property type="component" value="Unassembled WGS sequence"/>
</dbReference>
<dbReference type="InterPro" id="IPR009057">
    <property type="entry name" value="Homeodomain-like_sf"/>
</dbReference>
<organism evidence="3">
    <name type="scientific">Xenorhabdus szentirmaii</name>
    <dbReference type="NCBI Taxonomy" id="290112"/>
    <lineage>
        <taxon>Bacteria</taxon>
        <taxon>Pseudomonadati</taxon>
        <taxon>Pseudomonadota</taxon>
        <taxon>Gammaproteobacteria</taxon>
        <taxon>Enterobacterales</taxon>
        <taxon>Morganellaceae</taxon>
        <taxon>Xenorhabdus</taxon>
    </lineage>
</organism>
<feature type="coiled-coil region" evidence="1">
    <location>
        <begin position="84"/>
        <end position="111"/>
    </location>
</feature>
<dbReference type="PANTHER" id="PTHR46889">
    <property type="entry name" value="TRANSPOSASE INSF FOR INSERTION SEQUENCE IS3B-RELATED"/>
    <property type="match status" value="1"/>
</dbReference>
<reference evidence="3" key="1">
    <citation type="submission" date="2020-09" db="EMBL/GenBank/DDBJ databases">
        <authorList>
            <person name="Palma L."/>
            <person name="Caballero P."/>
            <person name="Berry C."/>
            <person name="Del Valle E."/>
        </authorList>
    </citation>
    <scope>NUCLEOTIDE SEQUENCE</scope>
    <source>
        <strain evidence="3">M</strain>
    </source>
</reference>
<dbReference type="InterPro" id="IPR048020">
    <property type="entry name" value="Transpos_IS3"/>
</dbReference>
<reference evidence="3" key="2">
    <citation type="journal article" date="2024" name="Toxins">
        <title>Genome Sequence Analysis of Native Xenorhabdus Strains Isolated from Entomopathogenic Nematodes in Argentina.</title>
        <authorList>
            <person name="Palma L."/>
            <person name="Frizzo L."/>
            <person name="Kaiser S."/>
            <person name="Berry C."/>
            <person name="Caballero P."/>
            <person name="Bode H.B."/>
            <person name="Del Valle E.E."/>
        </authorList>
    </citation>
    <scope>NUCLEOTIDE SEQUENCE</scope>
    <source>
        <strain evidence="3">M</strain>
    </source>
</reference>